<gene>
    <name evidence="1" type="ORF">Vadar_000098</name>
</gene>
<reference evidence="1 2" key="1">
    <citation type="journal article" date="2021" name="Hortic Res">
        <title>High-quality reference genome and annotation aids understanding of berry development for evergreen blueberry (Vaccinium darrowii).</title>
        <authorList>
            <person name="Yu J."/>
            <person name="Hulse-Kemp A.M."/>
            <person name="Babiker E."/>
            <person name="Staton M."/>
        </authorList>
    </citation>
    <scope>NUCLEOTIDE SEQUENCE [LARGE SCALE GENOMIC DNA]</scope>
    <source>
        <strain evidence="2">cv. NJ 8807/NJ 8810</strain>
        <tissue evidence="1">Young leaf</tissue>
    </source>
</reference>
<organism evidence="1 2">
    <name type="scientific">Vaccinium darrowii</name>
    <dbReference type="NCBI Taxonomy" id="229202"/>
    <lineage>
        <taxon>Eukaryota</taxon>
        <taxon>Viridiplantae</taxon>
        <taxon>Streptophyta</taxon>
        <taxon>Embryophyta</taxon>
        <taxon>Tracheophyta</taxon>
        <taxon>Spermatophyta</taxon>
        <taxon>Magnoliopsida</taxon>
        <taxon>eudicotyledons</taxon>
        <taxon>Gunneridae</taxon>
        <taxon>Pentapetalae</taxon>
        <taxon>asterids</taxon>
        <taxon>Ericales</taxon>
        <taxon>Ericaceae</taxon>
        <taxon>Vaccinioideae</taxon>
        <taxon>Vaccinieae</taxon>
        <taxon>Vaccinium</taxon>
    </lineage>
</organism>
<comment type="caution">
    <text evidence="1">The sequence shown here is derived from an EMBL/GenBank/DDBJ whole genome shotgun (WGS) entry which is preliminary data.</text>
</comment>
<accession>A0ACB7YBB4</accession>
<evidence type="ECO:0000313" key="1">
    <source>
        <dbReference type="EMBL" id="KAH7850577.1"/>
    </source>
</evidence>
<keyword evidence="2" id="KW-1185">Reference proteome</keyword>
<dbReference type="Proteomes" id="UP000828048">
    <property type="component" value="Chromosome 8"/>
</dbReference>
<dbReference type="EMBL" id="CM037158">
    <property type="protein sequence ID" value="KAH7850577.1"/>
    <property type="molecule type" value="Genomic_DNA"/>
</dbReference>
<protein>
    <submittedName>
        <fullName evidence="1">Uncharacterized protein</fullName>
    </submittedName>
</protein>
<name>A0ACB7YBB4_9ERIC</name>
<evidence type="ECO:0000313" key="2">
    <source>
        <dbReference type="Proteomes" id="UP000828048"/>
    </source>
</evidence>
<sequence length="143" mass="16299">MMTNTSCIAGCLDDVLIGRQESRRYGNRSKWAKESDKEFLMRMLGIEKGENVSSSSPSSTPETTRREPPTGLPESYASIRQRYLRSYTFSSKKQSAAQRTKNWIKEKRTTFMAGNLKGRSCSFMDACLKFLLLCVAKVDVREF</sequence>
<proteinExistence type="predicted"/>